<dbReference type="CTD" id="155038"/>
<dbReference type="FunFam" id="3.40.50.300:FF:000536">
    <property type="entry name" value="GTPase IMAP family member 8"/>
    <property type="match status" value="1"/>
</dbReference>
<dbReference type="PANTHER" id="PTHR10903">
    <property type="entry name" value="GTPASE, IMAP FAMILY MEMBER-RELATED"/>
    <property type="match status" value="1"/>
</dbReference>
<comment type="subcellular location">
    <subcellularLocation>
        <location evidence="3">Cytoplasm</location>
        <location evidence="3">Cytosol</location>
    </subcellularLocation>
    <subcellularLocation>
        <location evidence="2">Endoplasmic reticulum</location>
    </subcellularLocation>
    <subcellularLocation>
        <location evidence="4">Golgi apparatus</location>
    </subcellularLocation>
    <subcellularLocation>
        <location evidence="1">Mitochondrion</location>
    </subcellularLocation>
</comment>
<dbReference type="GO" id="GO:0005794">
    <property type="term" value="C:Golgi apparatus"/>
    <property type="evidence" value="ECO:0007669"/>
    <property type="project" value="UniProtKB-SubCell"/>
</dbReference>
<dbReference type="Proteomes" id="UP000081671">
    <property type="component" value="Unplaced"/>
</dbReference>
<comment type="similarity">
    <text evidence="5">Belongs to the TRAFAC class TrmE-Era-EngA-EngB-Septin-like GTPase superfamily. AIG1/Toc34/Toc159-like paraseptin GTPase family. IAN subfamily.</text>
</comment>
<evidence type="ECO:0000256" key="5">
    <source>
        <dbReference type="ARBA" id="ARBA00008535"/>
    </source>
</evidence>
<dbReference type="InterPro" id="IPR045058">
    <property type="entry name" value="GIMA/IAN/Toc"/>
</dbReference>
<evidence type="ECO:0000256" key="14">
    <source>
        <dbReference type="ARBA" id="ARBA00073539"/>
    </source>
</evidence>
<feature type="domain" description="AIG1-type G" evidence="17">
    <location>
        <begin position="266"/>
        <end position="462"/>
    </location>
</feature>
<evidence type="ECO:0000256" key="16">
    <source>
        <dbReference type="SAM" id="MobiDB-lite"/>
    </source>
</evidence>
<dbReference type="FunCoup" id="A0A1S3GU09">
    <property type="interactions" value="445"/>
</dbReference>
<evidence type="ECO:0000256" key="4">
    <source>
        <dbReference type="ARBA" id="ARBA00004555"/>
    </source>
</evidence>
<dbReference type="GO" id="GO:0005525">
    <property type="term" value="F:GTP binding"/>
    <property type="evidence" value="ECO:0007669"/>
    <property type="project" value="UniProtKB-KW"/>
</dbReference>
<evidence type="ECO:0000256" key="8">
    <source>
        <dbReference type="ARBA" id="ARBA00022741"/>
    </source>
</evidence>
<reference evidence="19" key="1">
    <citation type="submission" date="2025-08" db="UniProtKB">
        <authorList>
            <consortium name="RefSeq"/>
        </authorList>
    </citation>
    <scope>IDENTIFICATION</scope>
    <source>
        <tissue evidence="19">Kidney</tissue>
    </source>
</reference>
<dbReference type="GO" id="GO:0005829">
    <property type="term" value="C:cytosol"/>
    <property type="evidence" value="ECO:0007669"/>
    <property type="project" value="UniProtKB-SubCell"/>
</dbReference>
<proteinExistence type="inferred from homology"/>
<keyword evidence="7" id="KW-0677">Repeat</keyword>
<dbReference type="Gene3D" id="3.40.50.300">
    <property type="entry name" value="P-loop containing nucleotide triphosphate hydrolases"/>
    <property type="match status" value="3"/>
</dbReference>
<keyword evidence="9" id="KW-0256">Endoplasmic reticulum</keyword>
<evidence type="ECO:0000256" key="11">
    <source>
        <dbReference type="ARBA" id="ARBA00023128"/>
    </source>
</evidence>
<dbReference type="PANTHER" id="PTHR10903:SF73">
    <property type="entry name" value="GTPASE IMAP FAMILY MEMBER 8"/>
    <property type="match status" value="1"/>
</dbReference>
<keyword evidence="10" id="KW-0333">Golgi apparatus</keyword>
<evidence type="ECO:0000256" key="1">
    <source>
        <dbReference type="ARBA" id="ARBA00004173"/>
    </source>
</evidence>
<accession>A0A1S3GU09</accession>
<feature type="domain" description="AIG1-type G" evidence="17">
    <location>
        <begin position="30"/>
        <end position="231"/>
    </location>
</feature>
<dbReference type="PROSITE" id="PS51720">
    <property type="entry name" value="G_AIG1"/>
    <property type="match status" value="3"/>
</dbReference>
<dbReference type="KEGG" id="dord:106001709"/>
<dbReference type="Pfam" id="PF04548">
    <property type="entry name" value="AIG1"/>
    <property type="match status" value="3"/>
</dbReference>
<feature type="compositionally biased region" description="Polar residues" evidence="16">
    <location>
        <begin position="14"/>
        <end position="27"/>
    </location>
</feature>
<comment type="function">
    <text evidence="13">Exerts an anti-apoptotic effect in the immune system and is involved in responses to infections.</text>
</comment>
<dbReference type="CDD" id="cd01852">
    <property type="entry name" value="AIG1"/>
    <property type="match status" value="1"/>
</dbReference>
<evidence type="ECO:0000256" key="6">
    <source>
        <dbReference type="ARBA" id="ARBA00022490"/>
    </source>
</evidence>
<protein>
    <recommendedName>
        <fullName evidence="14">GTPase IMAP family member 8</fullName>
    </recommendedName>
    <alternativeName>
        <fullName evidence="15">Immune-associated nucleotide-binding protein 9</fullName>
    </alternativeName>
</protein>
<dbReference type="InterPro" id="IPR006703">
    <property type="entry name" value="G_AIG1"/>
</dbReference>
<keyword evidence="6" id="KW-0963">Cytoplasm</keyword>
<evidence type="ECO:0000256" key="15">
    <source>
        <dbReference type="ARBA" id="ARBA00077278"/>
    </source>
</evidence>
<dbReference type="GeneID" id="106001709"/>
<dbReference type="OrthoDB" id="8954335at2759"/>
<dbReference type="InterPro" id="IPR027417">
    <property type="entry name" value="P-loop_NTPase"/>
</dbReference>
<evidence type="ECO:0000313" key="18">
    <source>
        <dbReference type="Proteomes" id="UP000081671"/>
    </source>
</evidence>
<evidence type="ECO:0000256" key="7">
    <source>
        <dbReference type="ARBA" id="ARBA00022737"/>
    </source>
</evidence>
<keyword evidence="18" id="KW-1185">Reference proteome</keyword>
<dbReference type="AlphaFoldDB" id="A0A1S3GU09"/>
<gene>
    <name evidence="19" type="primary">Gimap8</name>
</gene>
<evidence type="ECO:0000313" key="19">
    <source>
        <dbReference type="RefSeq" id="XP_012892165.1"/>
    </source>
</evidence>
<evidence type="ECO:0000256" key="2">
    <source>
        <dbReference type="ARBA" id="ARBA00004240"/>
    </source>
</evidence>
<dbReference type="InParanoid" id="A0A1S3GU09"/>
<keyword evidence="11" id="KW-0496">Mitochondrion</keyword>
<sequence>MDGWSQVEDGGPEATSQRLGQSPAEQNAGGSQLRLLLLGKQGAGKSATGNTILGRAVFESRFSNQMVTKVCRGESGMAAGKGVVVIDTPALFSPLASAPDRQQTVRQCLELAAPCVHALLLVITLGYYTAEDEGTFKGIRDVFGADAFRNVIVVFTRKDDLGDELLQDYIDSKQCLRELVRQVSGRVCAFNNKAQGAERHAQVSELFCKIEDLLLKTGGLSCENFKMAGSEFQDCVNKATCQAGAAPCDPGDGPLQASGLEQDTGLLDLQVLLVGRQGSGKSTVGNSILEKQVFKTQFSQQSVTQHCACESRIWREKKVLVIDAPELSASESAASQLRKSMAAGPHAFLLVTPLGSFGQRDMEVLQAIKRQFGDKYIKYMIILLTRKEDLQGEDLETHLSKNKALWELIEKCKRRYRIFDHWAMPGEKQSQVDELLLQVESVAQENGGRPCVFREKVVVVDTPLFTQIPGVEKDPSWLDKEVGRCWALCEEGTKILVLVLQLGRFTKADEAAVAQLEAIFGSDVLQYTILLFTRKEDLGSETFEDYIQKTNNKGLKKIVKKCRRRVCAFNNRQTDRSQDTQVNDLLKMANELKKSHDEQGYPYPLEKVRQYIKNA</sequence>
<evidence type="ECO:0000256" key="9">
    <source>
        <dbReference type="ARBA" id="ARBA00022824"/>
    </source>
</evidence>
<dbReference type="FunFam" id="3.40.50.300:FF:000366">
    <property type="entry name" value="GTPase, IMAP family member 2"/>
    <property type="match status" value="1"/>
</dbReference>
<feature type="region of interest" description="Disordered" evidence="16">
    <location>
        <begin position="1"/>
        <end position="27"/>
    </location>
</feature>
<dbReference type="RefSeq" id="XP_012892165.1">
    <property type="nucleotide sequence ID" value="XM_013036711.1"/>
</dbReference>
<dbReference type="GO" id="GO:0005783">
    <property type="term" value="C:endoplasmic reticulum"/>
    <property type="evidence" value="ECO:0007669"/>
    <property type="project" value="UniProtKB-SubCell"/>
</dbReference>
<evidence type="ECO:0000256" key="3">
    <source>
        <dbReference type="ARBA" id="ARBA00004514"/>
    </source>
</evidence>
<evidence type="ECO:0000256" key="13">
    <source>
        <dbReference type="ARBA" id="ARBA00056809"/>
    </source>
</evidence>
<organism evidence="18 19">
    <name type="scientific">Dipodomys ordii</name>
    <name type="common">Ord's kangaroo rat</name>
    <dbReference type="NCBI Taxonomy" id="10020"/>
    <lineage>
        <taxon>Eukaryota</taxon>
        <taxon>Metazoa</taxon>
        <taxon>Chordata</taxon>
        <taxon>Craniata</taxon>
        <taxon>Vertebrata</taxon>
        <taxon>Euteleostomi</taxon>
        <taxon>Mammalia</taxon>
        <taxon>Eutheria</taxon>
        <taxon>Euarchontoglires</taxon>
        <taxon>Glires</taxon>
        <taxon>Rodentia</taxon>
        <taxon>Castorimorpha</taxon>
        <taxon>Heteromyidae</taxon>
        <taxon>Dipodomyinae</taxon>
        <taxon>Dipodomys</taxon>
    </lineage>
</organism>
<keyword evidence="8" id="KW-0547">Nucleotide-binding</keyword>
<evidence type="ECO:0000256" key="10">
    <source>
        <dbReference type="ARBA" id="ARBA00023034"/>
    </source>
</evidence>
<dbReference type="SUPFAM" id="SSF52540">
    <property type="entry name" value="P-loop containing nucleoside triphosphate hydrolases"/>
    <property type="match status" value="2"/>
</dbReference>
<evidence type="ECO:0000259" key="17">
    <source>
        <dbReference type="PROSITE" id="PS51720"/>
    </source>
</evidence>
<feature type="domain" description="AIG1-type G" evidence="17">
    <location>
        <begin position="469"/>
        <end position="610"/>
    </location>
</feature>
<keyword evidence="12" id="KW-0342">GTP-binding</keyword>
<dbReference type="GO" id="GO:0005739">
    <property type="term" value="C:mitochondrion"/>
    <property type="evidence" value="ECO:0007669"/>
    <property type="project" value="UniProtKB-SubCell"/>
</dbReference>
<evidence type="ECO:0000256" key="12">
    <source>
        <dbReference type="ARBA" id="ARBA00023134"/>
    </source>
</evidence>
<name>A0A1S3GU09_DIPOR</name>